<evidence type="ECO:0000313" key="6">
    <source>
        <dbReference type="Proteomes" id="UP000247099"/>
    </source>
</evidence>
<dbReference type="EMBL" id="QHJQ01000007">
    <property type="protein sequence ID" value="PXA03802.1"/>
    <property type="molecule type" value="Genomic_DNA"/>
</dbReference>
<name>A0A317ZFZ3_9BACT</name>
<reference evidence="5 6" key="1">
    <citation type="submission" date="2018-05" db="EMBL/GenBank/DDBJ databases">
        <title>Coraliomargarita sinensis sp. nov., isolated from a marine solar saltern.</title>
        <authorList>
            <person name="Zhou L.Y."/>
        </authorList>
    </citation>
    <scope>NUCLEOTIDE SEQUENCE [LARGE SCALE GENOMIC DNA]</scope>
    <source>
        <strain evidence="5 6">WN38</strain>
    </source>
</reference>
<keyword evidence="2" id="KW-0540">Nuclease</keyword>
<evidence type="ECO:0008006" key="7">
    <source>
        <dbReference type="Google" id="ProtNLM"/>
    </source>
</evidence>
<dbReference type="GO" id="GO:0004540">
    <property type="term" value="F:RNA nuclease activity"/>
    <property type="evidence" value="ECO:0007669"/>
    <property type="project" value="InterPro"/>
</dbReference>
<accession>A0A317ZFZ3</accession>
<proteinExistence type="inferred from homology"/>
<dbReference type="InterPro" id="IPR008201">
    <property type="entry name" value="HepT-like"/>
</dbReference>
<evidence type="ECO:0000313" key="5">
    <source>
        <dbReference type="EMBL" id="PXA03802.1"/>
    </source>
</evidence>
<keyword evidence="3" id="KW-0378">Hydrolase</keyword>
<evidence type="ECO:0000256" key="2">
    <source>
        <dbReference type="ARBA" id="ARBA00022722"/>
    </source>
</evidence>
<dbReference type="InterPro" id="IPR037038">
    <property type="entry name" value="HepT-like_sf"/>
</dbReference>
<dbReference type="OrthoDB" id="9796612at2"/>
<dbReference type="Pfam" id="PF01934">
    <property type="entry name" value="HepT-like"/>
    <property type="match status" value="1"/>
</dbReference>
<evidence type="ECO:0000256" key="1">
    <source>
        <dbReference type="ARBA" id="ARBA00022649"/>
    </source>
</evidence>
<organism evidence="5 6">
    <name type="scientific">Coraliomargarita sinensis</name>
    <dbReference type="NCBI Taxonomy" id="2174842"/>
    <lineage>
        <taxon>Bacteria</taxon>
        <taxon>Pseudomonadati</taxon>
        <taxon>Verrucomicrobiota</taxon>
        <taxon>Opitutia</taxon>
        <taxon>Puniceicoccales</taxon>
        <taxon>Coraliomargaritaceae</taxon>
        <taxon>Coraliomargarita</taxon>
    </lineage>
</organism>
<comment type="caution">
    <text evidence="5">The sequence shown here is derived from an EMBL/GenBank/DDBJ whole genome shotgun (WGS) entry which is preliminary data.</text>
</comment>
<dbReference type="PANTHER" id="PTHR33397:SF3">
    <property type="entry name" value="MRNA NUCLEASE HEPT"/>
    <property type="match status" value="1"/>
</dbReference>
<dbReference type="InParanoid" id="A0A317ZFZ3"/>
<keyword evidence="6" id="KW-1185">Reference proteome</keyword>
<dbReference type="NCBIfam" id="NF047751">
    <property type="entry name" value="HepT_toxin"/>
    <property type="match status" value="1"/>
</dbReference>
<evidence type="ECO:0000256" key="4">
    <source>
        <dbReference type="ARBA" id="ARBA00024207"/>
    </source>
</evidence>
<dbReference type="GO" id="GO:0110001">
    <property type="term" value="C:toxin-antitoxin complex"/>
    <property type="evidence" value="ECO:0007669"/>
    <property type="project" value="InterPro"/>
</dbReference>
<dbReference type="Gene3D" id="1.20.120.580">
    <property type="entry name" value="bsu32300-like"/>
    <property type="match status" value="1"/>
</dbReference>
<dbReference type="Proteomes" id="UP000247099">
    <property type="component" value="Unassembled WGS sequence"/>
</dbReference>
<sequence>MFNKGAVIERSLRRVLEIYRADPALADQMHIDALTLNVERACQAAIDLAMHVVASKHLGMPQSQADAFRLLADSGEIDRKLSERMIGMCGFRNILIHQYQDLELDLLHKVATEQWRELEALCLAFGLKIAVPE</sequence>
<gene>
    <name evidence="5" type="ORF">DDZ13_10395</name>
</gene>
<protein>
    <recommendedName>
        <fullName evidence="7">DUF86 domain-containing protein</fullName>
    </recommendedName>
</protein>
<dbReference type="GO" id="GO:0016787">
    <property type="term" value="F:hydrolase activity"/>
    <property type="evidence" value="ECO:0007669"/>
    <property type="project" value="UniProtKB-KW"/>
</dbReference>
<keyword evidence="1" id="KW-1277">Toxin-antitoxin system</keyword>
<dbReference type="PANTHER" id="PTHR33397">
    <property type="entry name" value="UPF0331 PROTEIN YUTE"/>
    <property type="match status" value="1"/>
</dbReference>
<dbReference type="AlphaFoldDB" id="A0A317ZFZ3"/>
<comment type="similarity">
    <text evidence="4">Belongs to the HepT RNase toxin family.</text>
</comment>
<dbReference type="InterPro" id="IPR052379">
    <property type="entry name" value="Type_VII_TA_RNase"/>
</dbReference>
<evidence type="ECO:0000256" key="3">
    <source>
        <dbReference type="ARBA" id="ARBA00022801"/>
    </source>
</evidence>